<feature type="domain" description="RRP12 HEAT" evidence="5">
    <location>
        <begin position="340"/>
        <end position="639"/>
    </location>
</feature>
<reference evidence="8" key="1">
    <citation type="submission" date="2014-04" db="EMBL/GenBank/DDBJ databases">
        <title>Evolutionary Origins and Diversification of the Mycorrhizal Mutualists.</title>
        <authorList>
            <consortium name="DOE Joint Genome Institute"/>
            <consortium name="Mycorrhizal Genomics Consortium"/>
            <person name="Kohler A."/>
            <person name="Kuo A."/>
            <person name="Nagy L.G."/>
            <person name="Floudas D."/>
            <person name="Copeland A."/>
            <person name="Barry K.W."/>
            <person name="Cichocki N."/>
            <person name="Veneault-Fourrey C."/>
            <person name="LaButti K."/>
            <person name="Lindquist E.A."/>
            <person name="Lipzen A."/>
            <person name="Lundell T."/>
            <person name="Morin E."/>
            <person name="Murat C."/>
            <person name="Riley R."/>
            <person name="Ohm R."/>
            <person name="Sun H."/>
            <person name="Tunlid A."/>
            <person name="Henrissat B."/>
            <person name="Grigoriev I.V."/>
            <person name="Hibbett D.S."/>
            <person name="Martin F."/>
        </authorList>
    </citation>
    <scope>NUCLEOTIDE SEQUENCE [LARGE SCALE GENOMIC DNA]</scope>
    <source>
        <strain evidence="8">FD-334 SS-4</strain>
    </source>
</reference>
<dbReference type="PANTHER" id="PTHR48287:SF1">
    <property type="entry name" value="ARM REPEAT SUPERFAMILY PROTEIN"/>
    <property type="match status" value="1"/>
</dbReference>
<dbReference type="PANTHER" id="PTHR48287">
    <property type="entry name" value="ARM REPEAT SUPERFAMILY PROTEIN"/>
    <property type="match status" value="1"/>
</dbReference>
<dbReference type="InterPro" id="IPR012978">
    <property type="entry name" value="HEAT_RRP12"/>
</dbReference>
<sequence length="1250" mass="134715">MEDALSKIRPHTSSSLPHQKTPANLLIALESTFKDQGTELAPTAYFAALITTLDGTIQKKDISLDDGSILPAEIYLLALVAPFVAAPVIRSNLNTLLALTAPLFPVLNKHAPALRSQLSLYHAIFLVLDRTQLEVQGVRQTFASILQLCIDPRPKVRRKAVEVVKDILAQPPLPLINHPYSERVSEWVLSSITEINAGPFAKGKGAKHAPAPGAEIAIHVLAFLRPVVPYLPSQTLPPISSILLTLPRLGNTYLSQSSYSIMSEIFSASVEDESSNIGSQLTEVLKVVLSSPPSKSDFVLSASWVHVLGGAIVAYNTVDSKAASHELGKVWKSIWNFLDSSDASVRKAAAAALTAVSTCFTPDLIETAIPDRTGSSPIRKIIAQVTAALDSLTYARAIPEILSIISSLLTSLQYRSDRDAPTAAEMLLSPLILRIADLRISKGFEYKEAADATLSVAMRVLGPAVLLEMLPLNLEQETRQPGEEPRAFLLPLLAQPHPSPLSHFVSYFVPLSERMFNLQQEAETKGRASEAKVWSVLVGQVWTGLAGYCTGTADLKESLGAEFSQLLSQLLYGVPDLRTSILKALKIMVDSNVALANAAEEPELTASSSLTREEAQQNVDFLRTQVESWLAVLFNVYGSVGRDSRGLIGEVITSWASIAGLQETHNAFIKVVDLLKTNLPKAQKNAGGSGVVADIENMTTTAQDILVLLLPTLSTADCQALFELCLASDVLSCKDNGAQKRGYKILSKLVDSEKVTVNAEVILKRLDEMTVGLTPAAKKDRFSLLASLVGLLPPTSMHVIPSLIPEVVLGTKEPSEKARTAAFDVILAMGKKMSSGGVVKRSMVDGMEEDGAEDAAANIEEFMTMVAGGLAGASPHMISATVTAISRLVFEFKDAISPTMHNEILTTLLVFLSSANREIVKSILGFVKLAIHTLPLDLLRPHLPAIVPGLLSWSHDHKNHFKLKVRHIFERMLRRFSWDAVYAHAGEEDAAKVLVNIKKRKERAKRKKATRAEAGEDDEDEDDAPAKAKAGAGDAFEDVLYGSESELDDSDDENEAPAAAVASAKHHRRAGEGVRLKMDDDEPMDLLAGAATRVTSAKSNRRKPGQDAARFKTDEESGKMIIDEHSDAEDAATADAAAGAGTAYIEGMTSVDGFTRGPTGKIKFNKDTKKRRREEAAQDVEMADAGAELPAASKAKKPKRKDEPKFGHEFKAKKAGGDVKKGGVDPYAYLSLSQAAKGSKKGQGGITGKR</sequence>
<evidence type="ECO:0000256" key="2">
    <source>
        <dbReference type="ARBA" id="ARBA00007690"/>
    </source>
</evidence>
<dbReference type="InterPro" id="IPR057860">
    <property type="entry name" value="HEAT_RRP12_N"/>
</dbReference>
<feature type="compositionally biased region" description="Acidic residues" evidence="4">
    <location>
        <begin position="1045"/>
        <end position="1055"/>
    </location>
</feature>
<keyword evidence="8" id="KW-1185">Reference proteome</keyword>
<dbReference type="Gene3D" id="1.25.10.10">
    <property type="entry name" value="Leucine-rich Repeat Variant"/>
    <property type="match status" value="2"/>
</dbReference>
<dbReference type="GO" id="GO:0005634">
    <property type="term" value="C:nucleus"/>
    <property type="evidence" value="ECO:0007669"/>
    <property type="project" value="UniProtKB-SubCell"/>
</dbReference>
<dbReference type="EMBL" id="KN817564">
    <property type="protein sequence ID" value="KJA20759.1"/>
    <property type="molecule type" value="Genomic_DNA"/>
</dbReference>
<evidence type="ECO:0000259" key="6">
    <source>
        <dbReference type="Pfam" id="PF25772"/>
    </source>
</evidence>
<keyword evidence="3" id="KW-0539">Nucleus</keyword>
<protein>
    <submittedName>
        <fullName evidence="7">Uncharacterized protein</fullName>
    </submittedName>
</protein>
<dbReference type="InterPro" id="IPR016024">
    <property type="entry name" value="ARM-type_fold"/>
</dbReference>
<evidence type="ECO:0000313" key="8">
    <source>
        <dbReference type="Proteomes" id="UP000054270"/>
    </source>
</evidence>
<evidence type="ECO:0000313" key="7">
    <source>
        <dbReference type="EMBL" id="KJA20759.1"/>
    </source>
</evidence>
<accession>A0A0D2NPQ5</accession>
<dbReference type="InterPro" id="IPR052087">
    <property type="entry name" value="RRP12"/>
</dbReference>
<dbReference type="SUPFAM" id="SSF48371">
    <property type="entry name" value="ARM repeat"/>
    <property type="match status" value="1"/>
</dbReference>
<comment type="subcellular location">
    <subcellularLocation>
        <location evidence="1">Nucleus</location>
    </subcellularLocation>
</comment>
<dbReference type="Proteomes" id="UP000054270">
    <property type="component" value="Unassembled WGS sequence"/>
</dbReference>
<name>A0A0D2NPQ5_HYPSF</name>
<dbReference type="AlphaFoldDB" id="A0A0D2NPQ5"/>
<evidence type="ECO:0000256" key="1">
    <source>
        <dbReference type="ARBA" id="ARBA00004123"/>
    </source>
</evidence>
<dbReference type="OrthoDB" id="2192888at2759"/>
<evidence type="ECO:0000256" key="4">
    <source>
        <dbReference type="SAM" id="MobiDB-lite"/>
    </source>
</evidence>
<gene>
    <name evidence="7" type="ORF">HYPSUDRAFT_42843</name>
</gene>
<feature type="domain" description="RRP12 N-terminal HEAT" evidence="6">
    <location>
        <begin position="14"/>
        <end position="269"/>
    </location>
</feature>
<dbReference type="OMA" id="PDQMKHR"/>
<feature type="region of interest" description="Disordered" evidence="4">
    <location>
        <begin position="1004"/>
        <end position="1117"/>
    </location>
</feature>
<organism evidence="7 8">
    <name type="scientific">Hypholoma sublateritium (strain FD-334 SS-4)</name>
    <dbReference type="NCBI Taxonomy" id="945553"/>
    <lineage>
        <taxon>Eukaryota</taxon>
        <taxon>Fungi</taxon>
        <taxon>Dikarya</taxon>
        <taxon>Basidiomycota</taxon>
        <taxon>Agaricomycotina</taxon>
        <taxon>Agaricomycetes</taxon>
        <taxon>Agaricomycetidae</taxon>
        <taxon>Agaricales</taxon>
        <taxon>Agaricineae</taxon>
        <taxon>Strophariaceae</taxon>
        <taxon>Hypholoma</taxon>
    </lineage>
</organism>
<evidence type="ECO:0000256" key="3">
    <source>
        <dbReference type="ARBA" id="ARBA00023242"/>
    </source>
</evidence>
<dbReference type="STRING" id="945553.A0A0D2NPQ5"/>
<dbReference type="InterPro" id="IPR011989">
    <property type="entry name" value="ARM-like"/>
</dbReference>
<dbReference type="Pfam" id="PF08161">
    <property type="entry name" value="RRP12_HEAT"/>
    <property type="match status" value="1"/>
</dbReference>
<evidence type="ECO:0000259" key="5">
    <source>
        <dbReference type="Pfam" id="PF08161"/>
    </source>
</evidence>
<feature type="compositionally biased region" description="Basic and acidic residues" evidence="4">
    <location>
        <begin position="1200"/>
        <end position="1223"/>
    </location>
</feature>
<comment type="similarity">
    <text evidence="2">Belongs to the RRP12 family.</text>
</comment>
<proteinExistence type="inferred from homology"/>
<dbReference type="Pfam" id="PF25772">
    <property type="entry name" value="HEAT_RRP12_N"/>
    <property type="match status" value="1"/>
</dbReference>
<feature type="region of interest" description="Disordered" evidence="4">
    <location>
        <begin position="1150"/>
        <end position="1223"/>
    </location>
</feature>